<accession>A0A246FB61</accession>
<evidence type="ECO:0000313" key="2">
    <source>
        <dbReference type="Proteomes" id="UP000198145"/>
    </source>
</evidence>
<comment type="caution">
    <text evidence="1">The sequence shown here is derived from an EMBL/GenBank/DDBJ whole genome shotgun (WGS) entry which is preliminary data.</text>
</comment>
<dbReference type="RefSeq" id="WP_088416483.1">
    <property type="nucleotide sequence ID" value="NZ_NJBA01000002.1"/>
</dbReference>
<organism evidence="1 2">
    <name type="scientific">Pseudomonas nitroreducens</name>
    <dbReference type="NCBI Taxonomy" id="46680"/>
    <lineage>
        <taxon>Bacteria</taxon>
        <taxon>Pseudomonadati</taxon>
        <taxon>Pseudomonadota</taxon>
        <taxon>Gammaproteobacteria</taxon>
        <taxon>Pseudomonadales</taxon>
        <taxon>Pseudomonadaceae</taxon>
        <taxon>Pseudomonas</taxon>
    </lineage>
</organism>
<name>A0A246FB61_PSENT</name>
<gene>
    <name evidence="1" type="ORF">CEG18_04535</name>
</gene>
<dbReference type="eggNOG" id="ENOG5033B6C">
    <property type="taxonomic scope" value="Bacteria"/>
</dbReference>
<dbReference type="Proteomes" id="UP000198145">
    <property type="component" value="Unassembled WGS sequence"/>
</dbReference>
<proteinExistence type="predicted"/>
<dbReference type="STRING" id="46680.GCA_000807755_04140"/>
<sequence length="131" mass="14131">MQPTDQLVSKVPSHIVASARPANAASGGRLADFNVAVWLHLPGVAELPVTLLLSYRDGERTREVVVDHGTVNKQSRILLSGVARLAFTQRIEDAQIKLRAAIPLSRVIAEEVFMQAVEQQAGATRPVATSL</sequence>
<dbReference type="AlphaFoldDB" id="A0A246FB61"/>
<dbReference type="EMBL" id="NJBA01000002">
    <property type="protein sequence ID" value="OWP51543.1"/>
    <property type="molecule type" value="Genomic_DNA"/>
</dbReference>
<protein>
    <submittedName>
        <fullName evidence="1">Uncharacterized protein</fullName>
    </submittedName>
</protein>
<evidence type="ECO:0000313" key="1">
    <source>
        <dbReference type="EMBL" id="OWP51543.1"/>
    </source>
</evidence>
<reference evidence="1 2" key="1">
    <citation type="submission" date="2017-06" db="EMBL/GenBank/DDBJ databases">
        <title>Draft genome of Pseudomonas nitroreducens DF05.</title>
        <authorList>
            <person name="Iyer R."/>
        </authorList>
    </citation>
    <scope>NUCLEOTIDE SEQUENCE [LARGE SCALE GENOMIC DNA]</scope>
    <source>
        <strain evidence="1 2">DF05</strain>
    </source>
</reference>